<accession>A0A9D4GM34</accession>
<keyword evidence="1" id="KW-0175">Coiled coil</keyword>
<reference evidence="2" key="2">
    <citation type="submission" date="2020-11" db="EMBL/GenBank/DDBJ databases">
        <authorList>
            <person name="McCartney M.A."/>
            <person name="Auch B."/>
            <person name="Kono T."/>
            <person name="Mallez S."/>
            <person name="Becker A."/>
            <person name="Gohl D.M."/>
            <person name="Silverstein K.A.T."/>
            <person name="Koren S."/>
            <person name="Bechman K.B."/>
            <person name="Herman A."/>
            <person name="Abrahante J.E."/>
            <person name="Garbe J."/>
        </authorList>
    </citation>
    <scope>NUCLEOTIDE SEQUENCE</scope>
    <source>
        <strain evidence="2">Duluth1</strain>
        <tissue evidence="2">Whole animal</tissue>
    </source>
</reference>
<gene>
    <name evidence="2" type="ORF">DPMN_121075</name>
</gene>
<proteinExistence type="predicted"/>
<keyword evidence="3" id="KW-1185">Reference proteome</keyword>
<evidence type="ECO:0000256" key="1">
    <source>
        <dbReference type="SAM" id="Coils"/>
    </source>
</evidence>
<feature type="coiled-coil region" evidence="1">
    <location>
        <begin position="67"/>
        <end position="94"/>
    </location>
</feature>
<dbReference type="EMBL" id="JAIWYP010000005">
    <property type="protein sequence ID" value="KAH3819342.1"/>
    <property type="molecule type" value="Genomic_DNA"/>
</dbReference>
<dbReference type="AlphaFoldDB" id="A0A9D4GM34"/>
<sequence>MSPERQIPPFMTSPPTMQHQQMLPKSFITDFDLQRNVHTSRISLCDEIRGLVQAFVVKHVTPLLNEISELKLSVNTMSNKVAVLEQDLDDANQYSRRHCLIFSIVSENKDESTDDIIIHIAKDTGSNIVLSDIDRSHRN</sequence>
<evidence type="ECO:0000313" key="2">
    <source>
        <dbReference type="EMBL" id="KAH3819342.1"/>
    </source>
</evidence>
<organism evidence="2 3">
    <name type="scientific">Dreissena polymorpha</name>
    <name type="common">Zebra mussel</name>
    <name type="synonym">Mytilus polymorpha</name>
    <dbReference type="NCBI Taxonomy" id="45954"/>
    <lineage>
        <taxon>Eukaryota</taxon>
        <taxon>Metazoa</taxon>
        <taxon>Spiralia</taxon>
        <taxon>Lophotrochozoa</taxon>
        <taxon>Mollusca</taxon>
        <taxon>Bivalvia</taxon>
        <taxon>Autobranchia</taxon>
        <taxon>Heteroconchia</taxon>
        <taxon>Euheterodonta</taxon>
        <taxon>Imparidentia</taxon>
        <taxon>Neoheterodontei</taxon>
        <taxon>Myida</taxon>
        <taxon>Dreissenoidea</taxon>
        <taxon>Dreissenidae</taxon>
        <taxon>Dreissena</taxon>
    </lineage>
</organism>
<protein>
    <submittedName>
        <fullName evidence="2">Uncharacterized protein</fullName>
    </submittedName>
</protein>
<evidence type="ECO:0000313" key="3">
    <source>
        <dbReference type="Proteomes" id="UP000828390"/>
    </source>
</evidence>
<dbReference type="Proteomes" id="UP000828390">
    <property type="component" value="Unassembled WGS sequence"/>
</dbReference>
<name>A0A9D4GM34_DREPO</name>
<comment type="caution">
    <text evidence="2">The sequence shown here is derived from an EMBL/GenBank/DDBJ whole genome shotgun (WGS) entry which is preliminary data.</text>
</comment>
<reference evidence="2" key="1">
    <citation type="journal article" date="2019" name="bioRxiv">
        <title>The Genome of the Zebra Mussel, Dreissena polymorpha: A Resource for Invasive Species Research.</title>
        <authorList>
            <person name="McCartney M.A."/>
            <person name="Auch B."/>
            <person name="Kono T."/>
            <person name="Mallez S."/>
            <person name="Zhang Y."/>
            <person name="Obille A."/>
            <person name="Becker A."/>
            <person name="Abrahante J.E."/>
            <person name="Garbe J."/>
            <person name="Badalamenti J.P."/>
            <person name="Herman A."/>
            <person name="Mangelson H."/>
            <person name="Liachko I."/>
            <person name="Sullivan S."/>
            <person name="Sone E.D."/>
            <person name="Koren S."/>
            <person name="Silverstein K.A.T."/>
            <person name="Beckman K.B."/>
            <person name="Gohl D.M."/>
        </authorList>
    </citation>
    <scope>NUCLEOTIDE SEQUENCE</scope>
    <source>
        <strain evidence="2">Duluth1</strain>
        <tissue evidence="2">Whole animal</tissue>
    </source>
</reference>